<proteinExistence type="predicted"/>
<protein>
    <submittedName>
        <fullName evidence="1">Uncharacterized protein</fullName>
    </submittedName>
</protein>
<dbReference type="Proteomes" id="UP000391834">
    <property type="component" value="Unassembled WGS sequence"/>
</dbReference>
<organism evidence="1 2">
    <name type="scientific">Prolixibacter bellariivorans</name>
    <dbReference type="NCBI Taxonomy" id="314319"/>
    <lineage>
        <taxon>Bacteria</taxon>
        <taxon>Pseudomonadati</taxon>
        <taxon>Bacteroidota</taxon>
        <taxon>Bacteroidia</taxon>
        <taxon>Marinilabiliales</taxon>
        <taxon>Prolixibacteraceae</taxon>
        <taxon>Prolixibacter</taxon>
    </lineage>
</organism>
<comment type="caution">
    <text evidence="1">The sequence shown here is derived from an EMBL/GenBank/DDBJ whole genome shotgun (WGS) entry which is preliminary data.</text>
</comment>
<dbReference type="AlphaFoldDB" id="A0A5M4AU35"/>
<name>A0A5M4AU35_9BACT</name>
<gene>
    <name evidence="1" type="ORF">PbJCM13498_01170</name>
</gene>
<dbReference type="OrthoDB" id="9933735at2"/>
<keyword evidence="2" id="KW-1185">Reference proteome</keyword>
<dbReference type="RefSeq" id="WP_025864855.1">
    <property type="nucleotide sequence ID" value="NZ_BLAX01000001.1"/>
</dbReference>
<dbReference type="EMBL" id="BLAX01000001">
    <property type="protein sequence ID" value="GET31254.1"/>
    <property type="molecule type" value="Genomic_DNA"/>
</dbReference>
<reference evidence="1 2" key="1">
    <citation type="submission" date="2019-10" db="EMBL/GenBank/DDBJ databases">
        <title>Prolixibacter strains distinguished by the presence of nitrate reductase genes were adept at nitrate-dependent anaerobic corrosion of metallic iron and carbon steel.</title>
        <authorList>
            <person name="Iino T."/>
            <person name="Shono N."/>
            <person name="Ito K."/>
            <person name="Nakamura R."/>
            <person name="Sueoka K."/>
            <person name="Harayama S."/>
            <person name="Ohkuma M."/>
        </authorList>
    </citation>
    <scope>NUCLEOTIDE SEQUENCE [LARGE SCALE GENOMIC DNA]</scope>
    <source>
        <strain evidence="1 2">JCM 13498</strain>
    </source>
</reference>
<accession>A0A5M4AU35</accession>
<evidence type="ECO:0000313" key="1">
    <source>
        <dbReference type="EMBL" id="GET31254.1"/>
    </source>
</evidence>
<sequence length="111" mass="12768">MRRKRFNLILLVAFHLAAFTQPLLVPSIHRYVHHHKIEKIPGNPSLEKHEDICPISQFHFVHYIGTDTEQTSVRLEGQAVVNVLLPQARFADFTHFIFLRGPPSNGFQNCA</sequence>
<evidence type="ECO:0000313" key="2">
    <source>
        <dbReference type="Proteomes" id="UP000391834"/>
    </source>
</evidence>